<feature type="compositionally biased region" description="Polar residues" evidence="1">
    <location>
        <begin position="54"/>
        <end position="72"/>
    </location>
</feature>
<protein>
    <submittedName>
        <fullName evidence="2">Uncharacterized protein</fullName>
    </submittedName>
</protein>
<name>L0JDY3_PREDD</name>
<sequence length="72" mass="7556">MQACTPCGAARRVLPLQAQAVCPYGLGTVRGLDARPAPFGSSARKGYKKGGSAESPTFVNLKSNTMKNTNQK</sequence>
<dbReference type="EMBL" id="CP003368">
    <property type="protein sequence ID" value="AGB28541.1"/>
    <property type="molecule type" value="Genomic_DNA"/>
</dbReference>
<reference evidence="3" key="1">
    <citation type="submission" date="2012-02" db="EMBL/GenBank/DDBJ databases">
        <title>Complete sequence of chromosome 1 of Prevotella dentalis DSM 3688.</title>
        <authorList>
            <person name="Lucas S."/>
            <person name="Copeland A."/>
            <person name="Lapidus A."/>
            <person name="Glavina del Rio T."/>
            <person name="Dalin E."/>
            <person name="Tice H."/>
            <person name="Bruce D."/>
            <person name="Goodwin L."/>
            <person name="Pitluck S."/>
            <person name="Peters L."/>
            <person name="Mikhailova N."/>
            <person name="Chertkov O."/>
            <person name="Kyrpides N."/>
            <person name="Mavromatis K."/>
            <person name="Ivanova N."/>
            <person name="Brettin T."/>
            <person name="Detter J.C."/>
            <person name="Han C."/>
            <person name="Larimer F."/>
            <person name="Land M."/>
            <person name="Hauser L."/>
            <person name="Markowitz V."/>
            <person name="Cheng J.-F."/>
            <person name="Hugenholtz P."/>
            <person name="Woyke T."/>
            <person name="Wu D."/>
            <person name="Gronow S."/>
            <person name="Wellnitz S."/>
            <person name="Brambilla E."/>
            <person name="Klenk H.-P."/>
            <person name="Eisen J.A."/>
        </authorList>
    </citation>
    <scope>NUCLEOTIDE SEQUENCE [LARGE SCALE GENOMIC DNA]</scope>
    <source>
        <strain evidence="3">ATCC 49559 / DSM 3688 / JCM 13448 / NCTC 12043 / ES 2772</strain>
    </source>
</reference>
<proteinExistence type="predicted"/>
<dbReference type="KEGG" id="pdt:Prede_1214"/>
<keyword evidence="3" id="KW-1185">Reference proteome</keyword>
<organism evidence="2 3">
    <name type="scientific">Prevotella dentalis (strain ATCC 49559 / DSM 3688 / JCM 13448 / NCTC 12043 / ES 2772)</name>
    <name type="common">Mitsuokella dentalis</name>
    <dbReference type="NCBI Taxonomy" id="908937"/>
    <lineage>
        <taxon>Bacteria</taxon>
        <taxon>Pseudomonadati</taxon>
        <taxon>Bacteroidota</taxon>
        <taxon>Bacteroidia</taxon>
        <taxon>Bacteroidales</taxon>
        <taxon>Prevotellaceae</taxon>
        <taxon>Prevotella</taxon>
    </lineage>
</organism>
<feature type="region of interest" description="Disordered" evidence="1">
    <location>
        <begin position="35"/>
        <end position="72"/>
    </location>
</feature>
<dbReference type="AlphaFoldDB" id="L0JDY3"/>
<evidence type="ECO:0000256" key="1">
    <source>
        <dbReference type="SAM" id="MobiDB-lite"/>
    </source>
</evidence>
<dbReference type="HOGENOM" id="CLU_2718953_0_0_10"/>
<evidence type="ECO:0000313" key="2">
    <source>
        <dbReference type="EMBL" id="AGB28541.1"/>
    </source>
</evidence>
<gene>
    <name evidence="2" type="ordered locus">Prede_1214</name>
</gene>
<dbReference type="PATRIC" id="fig|908937.9.peg.1264"/>
<dbReference type="Proteomes" id="UP000010862">
    <property type="component" value="Chromosome 1"/>
</dbReference>
<accession>L0JDY3</accession>
<evidence type="ECO:0000313" key="3">
    <source>
        <dbReference type="Proteomes" id="UP000010862"/>
    </source>
</evidence>